<evidence type="ECO:0000313" key="7">
    <source>
        <dbReference type="EMBL" id="AWU77625.1"/>
    </source>
</evidence>
<dbReference type="Proteomes" id="UP000249293">
    <property type="component" value="Chromosome 4"/>
</dbReference>
<feature type="transmembrane region" description="Helical" evidence="5">
    <location>
        <begin position="35"/>
        <end position="55"/>
    </location>
</feature>
<reference evidence="7 11" key="3">
    <citation type="submission" date="2018-06" db="EMBL/GenBank/DDBJ databases">
        <title>Population genomics shows no distinction between pathogenic Candida krusei and environmental Pichia kudriavzevii: One species, four names.</title>
        <authorList>
            <person name="Douglass A.P."/>
            <person name="Offei B."/>
            <person name="Braun-Galleani S."/>
            <person name="Coughlan A.Y."/>
            <person name="Martos A."/>
            <person name="Ortiz-Merino R.A."/>
            <person name="Byrne K.P."/>
            <person name="Wolfe K.H."/>
        </authorList>
    </citation>
    <scope>NUCLEOTIDE SEQUENCE [LARGE SCALE GENOMIC DNA]</scope>
    <source>
        <strain evidence="7 11">CBS573</strain>
    </source>
</reference>
<sequence>MAVSALILSISFLVSSISALNTLAALPLPDELKHAGQYQFLTNIALSLSTAYAAINIYHSLTGKASTLKEYSSATVLPLNFIVSLVYWSLRICFTNLIIADNVEKYIPLSLDLKIHLLPLLYTALDYFLLMDPWSIDSKTAYIIVSSLAILYWAWLHLLMDESSSYPYPFLNVSTGNRILIFVLISLIAFATFLSAKRLHPARKLKNF</sequence>
<keyword evidence="4 5" id="KW-0472">Membrane</keyword>
<dbReference type="EMBL" id="CP028776">
    <property type="protein sequence ID" value="AWU77625.1"/>
    <property type="molecule type" value="Genomic_DNA"/>
</dbReference>
<keyword evidence="3 5" id="KW-1133">Transmembrane helix</keyword>
<dbReference type="Proteomes" id="UP000189274">
    <property type="component" value="Unassembled WGS sequence"/>
</dbReference>
<dbReference type="Pfam" id="PF04750">
    <property type="entry name" value="Far-17a_AIG1"/>
    <property type="match status" value="1"/>
</dbReference>
<protein>
    <submittedName>
        <fullName evidence="8">Androgen-induced gene 1 protein</fullName>
    </submittedName>
</protein>
<evidence type="ECO:0000256" key="5">
    <source>
        <dbReference type="SAM" id="Phobius"/>
    </source>
</evidence>
<keyword evidence="11" id="KW-1185">Reference proteome</keyword>
<dbReference type="OrthoDB" id="1898221at2759"/>
<evidence type="ECO:0000256" key="3">
    <source>
        <dbReference type="ARBA" id="ARBA00022989"/>
    </source>
</evidence>
<reference evidence="8" key="2">
    <citation type="submission" date="2017-01" db="EMBL/GenBank/DDBJ databases">
        <authorList>
            <person name="Mah S.A."/>
            <person name="Swanson W.J."/>
            <person name="Moy G.W."/>
            <person name="Vacquier V.D."/>
        </authorList>
    </citation>
    <scope>NUCLEOTIDE SEQUENCE [LARGE SCALE GENOMIC DNA]</scope>
    <source>
        <strain evidence="8">129</strain>
    </source>
</reference>
<feature type="transmembrane region" description="Helical" evidence="5">
    <location>
        <begin position="141"/>
        <end position="159"/>
    </location>
</feature>
<reference evidence="10" key="1">
    <citation type="journal article" date="2017" name="Genome Announc.">
        <title>Genome sequences of Cyberlindnera fabianii 65, Pichia kudriavzevii 129, and Saccharomyces cerevisiae 131 isolated from fermented masau fruits in Zimbabwe.</title>
        <authorList>
            <person name="van Rijswijck I.M.H."/>
            <person name="Derks M.F.L."/>
            <person name="Abee T."/>
            <person name="de Ridder D."/>
            <person name="Smid E.J."/>
        </authorList>
    </citation>
    <scope>NUCLEOTIDE SEQUENCE [LARGE SCALE GENOMIC DNA]</scope>
    <source>
        <strain evidence="10">129</strain>
    </source>
</reference>
<name>A0A1V2LF91_PICKU</name>
<evidence type="ECO:0000313" key="11">
    <source>
        <dbReference type="Proteomes" id="UP000249293"/>
    </source>
</evidence>
<evidence type="ECO:0000256" key="1">
    <source>
        <dbReference type="ARBA" id="ARBA00004127"/>
    </source>
</evidence>
<organism evidence="8 10">
    <name type="scientific">Pichia kudriavzevii</name>
    <name type="common">Yeast</name>
    <name type="synonym">Issatchenkia orientalis</name>
    <dbReference type="NCBI Taxonomy" id="4909"/>
    <lineage>
        <taxon>Eukaryota</taxon>
        <taxon>Fungi</taxon>
        <taxon>Dikarya</taxon>
        <taxon>Ascomycota</taxon>
        <taxon>Saccharomycotina</taxon>
        <taxon>Pichiomycetes</taxon>
        <taxon>Pichiales</taxon>
        <taxon>Pichiaceae</taxon>
        <taxon>Pichia</taxon>
    </lineage>
</organism>
<evidence type="ECO:0000313" key="9">
    <source>
        <dbReference type="EMBL" id="ONH74608.1"/>
    </source>
</evidence>
<feature type="transmembrane region" description="Helical" evidence="5">
    <location>
        <begin position="106"/>
        <end position="129"/>
    </location>
</feature>
<dbReference type="InterPro" id="IPR006838">
    <property type="entry name" value="ADTRP_AIG1"/>
</dbReference>
<evidence type="ECO:0000256" key="2">
    <source>
        <dbReference type="ARBA" id="ARBA00022692"/>
    </source>
</evidence>
<feature type="transmembrane region" description="Helical" evidence="5">
    <location>
        <begin position="179"/>
        <end position="196"/>
    </location>
</feature>
<keyword evidence="2 5" id="KW-0812">Transmembrane</keyword>
<proteinExistence type="predicted"/>
<dbReference type="GO" id="GO:0016020">
    <property type="term" value="C:membrane"/>
    <property type="evidence" value="ECO:0007669"/>
    <property type="project" value="InterPro"/>
</dbReference>
<dbReference type="PANTHER" id="PTHR10989">
    <property type="entry name" value="ANDROGEN-INDUCED PROTEIN 1-RELATED"/>
    <property type="match status" value="1"/>
</dbReference>
<dbReference type="EMBL" id="MQVM01000084">
    <property type="protein sequence ID" value="ONH70574.1"/>
    <property type="molecule type" value="Genomic_DNA"/>
</dbReference>
<evidence type="ECO:0000256" key="4">
    <source>
        <dbReference type="ARBA" id="ARBA00023136"/>
    </source>
</evidence>
<dbReference type="EMBL" id="MQVM01000009">
    <property type="protein sequence ID" value="ONH74608.1"/>
    <property type="molecule type" value="Genomic_DNA"/>
</dbReference>
<feature type="transmembrane region" description="Helical" evidence="5">
    <location>
        <begin position="76"/>
        <end position="100"/>
    </location>
</feature>
<evidence type="ECO:0000256" key="6">
    <source>
        <dbReference type="SAM" id="SignalP"/>
    </source>
</evidence>
<dbReference type="PANTHER" id="PTHR10989:SF16">
    <property type="entry name" value="AT02829P-RELATED"/>
    <property type="match status" value="1"/>
</dbReference>
<accession>A0A1V2LF91</accession>
<dbReference type="GO" id="GO:0012505">
    <property type="term" value="C:endomembrane system"/>
    <property type="evidence" value="ECO:0007669"/>
    <property type="project" value="UniProtKB-SubCell"/>
</dbReference>
<feature type="signal peptide" evidence="6">
    <location>
        <begin position="1"/>
        <end position="19"/>
    </location>
</feature>
<dbReference type="AlphaFoldDB" id="A0A1V2LF91"/>
<keyword evidence="6" id="KW-0732">Signal</keyword>
<evidence type="ECO:0000313" key="10">
    <source>
        <dbReference type="Proteomes" id="UP000189274"/>
    </source>
</evidence>
<gene>
    <name evidence="9" type="ORF">BOH78_2350</name>
    <name evidence="8" type="ORF">BOH78_5035</name>
    <name evidence="7" type="ORF">C5L36_0D03590</name>
</gene>
<evidence type="ECO:0000313" key="8">
    <source>
        <dbReference type="EMBL" id="ONH70574.1"/>
    </source>
</evidence>
<feature type="chain" id="PRO_5015070947" evidence="6">
    <location>
        <begin position="20"/>
        <end position="208"/>
    </location>
</feature>
<dbReference type="VEuPathDB" id="FungiDB:C5L36_0D03590"/>
<comment type="subcellular location">
    <subcellularLocation>
        <location evidence="1">Endomembrane system</location>
        <topology evidence="1">Multi-pass membrane protein</topology>
    </subcellularLocation>
</comment>